<protein>
    <submittedName>
        <fullName evidence="1">Uncharacterized protein</fullName>
    </submittedName>
</protein>
<gene>
    <name evidence="1" type="ORF">B1992_08415</name>
</gene>
<keyword evidence="2" id="KW-1185">Reference proteome</keyword>
<proteinExistence type="predicted"/>
<organism evidence="1 2">
    <name type="scientific">Pseudoxanthomonas broegbernensis</name>
    <dbReference type="NCBI Taxonomy" id="83619"/>
    <lineage>
        <taxon>Bacteria</taxon>
        <taxon>Pseudomonadati</taxon>
        <taxon>Pseudomonadota</taxon>
        <taxon>Gammaproteobacteria</taxon>
        <taxon>Lysobacterales</taxon>
        <taxon>Lysobacteraceae</taxon>
        <taxon>Pseudoxanthomonas</taxon>
    </lineage>
</organism>
<dbReference type="AlphaFoldDB" id="A0A7V8GM41"/>
<comment type="caution">
    <text evidence="1">The sequence shown here is derived from an EMBL/GenBank/DDBJ whole genome shotgun (WGS) entry which is preliminary data.</text>
</comment>
<reference evidence="1 2" key="1">
    <citation type="submission" date="2017-10" db="EMBL/GenBank/DDBJ databases">
        <title>Whole genome sequencing of Pseudoxanthomonas broegbernensis DSM 12573(T).</title>
        <authorList>
            <person name="Kumar S."/>
            <person name="Bansal K."/>
            <person name="Kaur A."/>
            <person name="Patil P."/>
            <person name="Sharma S."/>
            <person name="Patil P.B."/>
        </authorList>
    </citation>
    <scope>NUCLEOTIDE SEQUENCE [LARGE SCALE GENOMIC DNA]</scope>
    <source>
        <strain evidence="1 2">DSM 12573</strain>
    </source>
</reference>
<evidence type="ECO:0000313" key="1">
    <source>
        <dbReference type="EMBL" id="KAF1686246.1"/>
    </source>
</evidence>
<dbReference type="Proteomes" id="UP000462066">
    <property type="component" value="Unassembled WGS sequence"/>
</dbReference>
<sequence length="207" mass="22823">MPADQDDDALDPATLTVAWWQWAMALPIEPMLDVDGSMCELGDFGPVWFLAGTDGIRDDITRTCQIPLGARLLVPVATRYIARTFAPRKGDPVPGCEHLQDQAAMPPEGLLQATVTLDGVDVGPVAERRIRSPGCFDPYPWLPAPEDKPPPLAASDGYWFLLEPLPPGEHVLEVNAHYRREGQSGFEIVQRYRYVLRAGMGARYVGL</sequence>
<accession>A0A7V8GM41</accession>
<dbReference type="EMBL" id="MWIP01000007">
    <property type="protein sequence ID" value="KAF1686246.1"/>
    <property type="molecule type" value="Genomic_DNA"/>
</dbReference>
<evidence type="ECO:0000313" key="2">
    <source>
        <dbReference type="Proteomes" id="UP000462066"/>
    </source>
</evidence>
<dbReference type="RefSeq" id="WP_162311043.1">
    <property type="nucleotide sequence ID" value="NZ_JACHGU010000001.1"/>
</dbReference>
<name>A0A7V8GM41_9GAMM</name>